<dbReference type="AlphaFoldDB" id="A0A9W9DYG5"/>
<proteinExistence type="predicted"/>
<protein>
    <submittedName>
        <fullName evidence="2">Uncharacterized protein</fullName>
    </submittedName>
</protein>
<accession>A0A9W9DYG5</accession>
<organism evidence="2 3">
    <name type="scientific">Lentinula lateritia</name>
    <dbReference type="NCBI Taxonomy" id="40482"/>
    <lineage>
        <taxon>Eukaryota</taxon>
        <taxon>Fungi</taxon>
        <taxon>Dikarya</taxon>
        <taxon>Basidiomycota</taxon>
        <taxon>Agaricomycotina</taxon>
        <taxon>Agaricomycetes</taxon>
        <taxon>Agaricomycetidae</taxon>
        <taxon>Agaricales</taxon>
        <taxon>Marasmiineae</taxon>
        <taxon>Omphalotaceae</taxon>
        <taxon>Lentinula</taxon>
    </lineage>
</organism>
<sequence>MWMFLLVLVVACIPRNLPILLFLVYFGSSFISPTSNLGCWLTRLLKSFRFFQLRFQVSLPCRARPIHPRGSLDSHCMLPIVYQLLLLIRLPFVVLYSFVSWAPGDFYRVLCVRFQECLYGSSKPLGIALAG</sequence>
<keyword evidence="1" id="KW-0812">Transmembrane</keyword>
<comment type="caution">
    <text evidence="2">The sequence shown here is derived from an EMBL/GenBank/DDBJ whole genome shotgun (WGS) entry which is preliminary data.</text>
</comment>
<keyword evidence="1" id="KW-1133">Transmembrane helix</keyword>
<evidence type="ECO:0000313" key="3">
    <source>
        <dbReference type="Proteomes" id="UP001150238"/>
    </source>
</evidence>
<reference evidence="2" key="1">
    <citation type="submission" date="2022-08" db="EMBL/GenBank/DDBJ databases">
        <authorList>
            <consortium name="DOE Joint Genome Institute"/>
            <person name="Min B."/>
            <person name="Riley R."/>
            <person name="Sierra-Patev S."/>
            <person name="Naranjo-Ortiz M."/>
            <person name="Looney B."/>
            <person name="Konkel Z."/>
            <person name="Slot J.C."/>
            <person name="Sakamoto Y."/>
            <person name="Steenwyk J.L."/>
            <person name="Rokas A."/>
            <person name="Carro J."/>
            <person name="Camarero S."/>
            <person name="Ferreira P."/>
            <person name="Molpeceres G."/>
            <person name="Ruiz-Duenas F.J."/>
            <person name="Serrano A."/>
            <person name="Henrissat B."/>
            <person name="Drula E."/>
            <person name="Hughes K.W."/>
            <person name="Mata J.L."/>
            <person name="Ishikawa N.K."/>
            <person name="Vargas-Isla R."/>
            <person name="Ushijima S."/>
            <person name="Smith C.A."/>
            <person name="Ahrendt S."/>
            <person name="Andreopoulos W."/>
            <person name="He G."/>
            <person name="Labutti K."/>
            <person name="Lipzen A."/>
            <person name="Ng V."/>
            <person name="Sandor L."/>
            <person name="Barry K."/>
            <person name="Martinez A.T."/>
            <person name="Xiao Y."/>
            <person name="Gibbons J.G."/>
            <person name="Terashima K."/>
            <person name="Hibbett D.S."/>
            <person name="Grigoriev I.V."/>
        </authorList>
    </citation>
    <scope>NUCLEOTIDE SEQUENCE</scope>
    <source>
        <strain evidence="2">Sp2 HRB7682 ss15</strain>
    </source>
</reference>
<keyword evidence="1" id="KW-0472">Membrane</keyword>
<gene>
    <name evidence="2" type="ORF">C8J55DRAFT_503873</name>
</gene>
<evidence type="ECO:0000256" key="1">
    <source>
        <dbReference type="SAM" id="Phobius"/>
    </source>
</evidence>
<feature type="transmembrane region" description="Helical" evidence="1">
    <location>
        <begin position="80"/>
        <end position="99"/>
    </location>
</feature>
<dbReference type="Proteomes" id="UP001150238">
    <property type="component" value="Unassembled WGS sequence"/>
</dbReference>
<evidence type="ECO:0000313" key="2">
    <source>
        <dbReference type="EMBL" id="KAJ4491308.1"/>
    </source>
</evidence>
<name>A0A9W9DYG5_9AGAR</name>
<reference evidence="2" key="2">
    <citation type="journal article" date="2023" name="Proc. Natl. Acad. Sci. U.S.A.">
        <title>A global phylogenomic analysis of the shiitake genus Lentinula.</title>
        <authorList>
            <person name="Sierra-Patev S."/>
            <person name="Min B."/>
            <person name="Naranjo-Ortiz M."/>
            <person name="Looney B."/>
            <person name="Konkel Z."/>
            <person name="Slot J.C."/>
            <person name="Sakamoto Y."/>
            <person name="Steenwyk J.L."/>
            <person name="Rokas A."/>
            <person name="Carro J."/>
            <person name="Camarero S."/>
            <person name="Ferreira P."/>
            <person name="Molpeceres G."/>
            <person name="Ruiz-Duenas F.J."/>
            <person name="Serrano A."/>
            <person name="Henrissat B."/>
            <person name="Drula E."/>
            <person name="Hughes K.W."/>
            <person name="Mata J.L."/>
            <person name="Ishikawa N.K."/>
            <person name="Vargas-Isla R."/>
            <person name="Ushijima S."/>
            <person name="Smith C.A."/>
            <person name="Donoghue J."/>
            <person name="Ahrendt S."/>
            <person name="Andreopoulos W."/>
            <person name="He G."/>
            <person name="LaButti K."/>
            <person name="Lipzen A."/>
            <person name="Ng V."/>
            <person name="Riley R."/>
            <person name="Sandor L."/>
            <person name="Barry K."/>
            <person name="Martinez A.T."/>
            <person name="Xiao Y."/>
            <person name="Gibbons J.G."/>
            <person name="Terashima K."/>
            <person name="Grigoriev I.V."/>
            <person name="Hibbett D."/>
        </authorList>
    </citation>
    <scope>NUCLEOTIDE SEQUENCE</scope>
    <source>
        <strain evidence="2">Sp2 HRB7682 ss15</strain>
    </source>
</reference>
<dbReference type="EMBL" id="JANVFS010000006">
    <property type="protein sequence ID" value="KAJ4491308.1"/>
    <property type="molecule type" value="Genomic_DNA"/>
</dbReference>